<sequence length="109" mass="12008">MEICLPVRPAHAQPFMAIFFTRETVEQVPHCSLGRRGVHAAEHIKRIHAPARDRREVVHARRAFAALVFALGVGLDTADIAKNALGQPQAFALFSESRTKSVHLLASFA</sequence>
<organism evidence="1 2">
    <name type="scientific">Diploscapter pachys</name>
    <dbReference type="NCBI Taxonomy" id="2018661"/>
    <lineage>
        <taxon>Eukaryota</taxon>
        <taxon>Metazoa</taxon>
        <taxon>Ecdysozoa</taxon>
        <taxon>Nematoda</taxon>
        <taxon>Chromadorea</taxon>
        <taxon>Rhabditida</taxon>
        <taxon>Rhabditina</taxon>
        <taxon>Rhabditomorpha</taxon>
        <taxon>Rhabditoidea</taxon>
        <taxon>Rhabditidae</taxon>
        <taxon>Diploscapter</taxon>
    </lineage>
</organism>
<gene>
    <name evidence="1" type="ORF">WR25_24554</name>
</gene>
<dbReference type="Proteomes" id="UP000218231">
    <property type="component" value="Unassembled WGS sequence"/>
</dbReference>
<name>A0A2A2K264_9BILA</name>
<dbReference type="AlphaFoldDB" id="A0A2A2K264"/>
<accession>A0A2A2K264</accession>
<evidence type="ECO:0000313" key="2">
    <source>
        <dbReference type="Proteomes" id="UP000218231"/>
    </source>
</evidence>
<dbReference type="EMBL" id="LIAE01009842">
    <property type="protein sequence ID" value="PAV68014.1"/>
    <property type="molecule type" value="Genomic_DNA"/>
</dbReference>
<protein>
    <submittedName>
        <fullName evidence="1">Uncharacterized protein</fullName>
    </submittedName>
</protein>
<reference evidence="1 2" key="1">
    <citation type="journal article" date="2017" name="Curr. Biol.">
        <title>Genome architecture and evolution of a unichromosomal asexual nematode.</title>
        <authorList>
            <person name="Fradin H."/>
            <person name="Zegar C."/>
            <person name="Gutwein M."/>
            <person name="Lucas J."/>
            <person name="Kovtun M."/>
            <person name="Corcoran D."/>
            <person name="Baugh L.R."/>
            <person name="Kiontke K."/>
            <person name="Gunsalus K."/>
            <person name="Fitch D.H."/>
            <person name="Piano F."/>
        </authorList>
    </citation>
    <scope>NUCLEOTIDE SEQUENCE [LARGE SCALE GENOMIC DNA]</scope>
    <source>
        <strain evidence="1">PF1309</strain>
    </source>
</reference>
<proteinExistence type="predicted"/>
<comment type="caution">
    <text evidence="1">The sequence shown here is derived from an EMBL/GenBank/DDBJ whole genome shotgun (WGS) entry which is preliminary data.</text>
</comment>
<keyword evidence="2" id="KW-1185">Reference proteome</keyword>
<evidence type="ECO:0000313" key="1">
    <source>
        <dbReference type="EMBL" id="PAV68014.1"/>
    </source>
</evidence>